<evidence type="ECO:0000256" key="1">
    <source>
        <dbReference type="SAM" id="Phobius"/>
    </source>
</evidence>
<gene>
    <name evidence="2" type="ORF">GCM10009533_37630</name>
</gene>
<keyword evidence="1" id="KW-1133">Transmembrane helix</keyword>
<dbReference type="Pfam" id="PF22564">
    <property type="entry name" value="HAAS"/>
    <property type="match status" value="1"/>
</dbReference>
<organism evidence="2 3">
    <name type="scientific">Saccharopolyspora erythraea</name>
    <name type="common">Streptomyces erythraeus</name>
    <dbReference type="NCBI Taxonomy" id="1836"/>
    <lineage>
        <taxon>Bacteria</taxon>
        <taxon>Bacillati</taxon>
        <taxon>Actinomycetota</taxon>
        <taxon>Actinomycetes</taxon>
        <taxon>Pseudonocardiales</taxon>
        <taxon>Pseudonocardiaceae</taxon>
        <taxon>Saccharopolyspora</taxon>
    </lineage>
</organism>
<keyword evidence="1" id="KW-0812">Transmembrane</keyword>
<reference evidence="3" key="1">
    <citation type="journal article" date="2019" name="Int. J. Syst. Evol. Microbiol.">
        <title>The Global Catalogue of Microorganisms (GCM) 10K type strain sequencing project: providing services to taxonomists for standard genome sequencing and annotation.</title>
        <authorList>
            <consortium name="The Broad Institute Genomics Platform"/>
            <consortium name="The Broad Institute Genome Sequencing Center for Infectious Disease"/>
            <person name="Wu L."/>
            <person name="Ma J."/>
        </authorList>
    </citation>
    <scope>NUCLEOTIDE SEQUENCE [LARGE SCALE GENOMIC DNA]</scope>
    <source>
        <strain evidence="3">JCM 10303</strain>
    </source>
</reference>
<accession>A0ABP3N4B8</accession>
<protein>
    <recommendedName>
        <fullName evidence="4">Integral membrane protein</fullName>
    </recommendedName>
</protein>
<feature type="transmembrane region" description="Helical" evidence="1">
    <location>
        <begin position="175"/>
        <end position="197"/>
    </location>
</feature>
<name>A0ABP3N4B8_SACER</name>
<dbReference type="EMBL" id="BAAAGS010000024">
    <property type="protein sequence ID" value="GAA0534994.1"/>
    <property type="molecule type" value="Genomic_DNA"/>
</dbReference>
<evidence type="ECO:0008006" key="4">
    <source>
        <dbReference type="Google" id="ProtNLM"/>
    </source>
</evidence>
<keyword evidence="1" id="KW-0472">Membrane</keyword>
<proteinExistence type="predicted"/>
<feature type="transmembrane region" description="Helical" evidence="1">
    <location>
        <begin position="142"/>
        <end position="163"/>
    </location>
</feature>
<sequence length="206" mass="21805">MMTLDKKYRDELMLALRLHDISGRRVGEVLAEVETHVAETGEDPVEAFGSPREYAAQVAAQLDRSTGKPSPVDNALGALGTGAFVFFGITFLLDGLWAGPNGVTYTLADSIGALLTLALILVAVFLSFRAGTALAASRRRSLGTAAVVTFAAAIACTVVKDWFVADAAPLFELSAWVSVGLGAVLIAVSLVFLVRAIRRGWVVDPR</sequence>
<keyword evidence="3" id="KW-1185">Reference proteome</keyword>
<dbReference type="RefSeq" id="WP_011875085.1">
    <property type="nucleotide sequence ID" value="NZ_BAAAGS010000024.1"/>
</dbReference>
<evidence type="ECO:0000313" key="2">
    <source>
        <dbReference type="EMBL" id="GAA0534994.1"/>
    </source>
</evidence>
<evidence type="ECO:0000313" key="3">
    <source>
        <dbReference type="Proteomes" id="UP001500729"/>
    </source>
</evidence>
<feature type="transmembrane region" description="Helical" evidence="1">
    <location>
        <begin position="110"/>
        <end position="130"/>
    </location>
</feature>
<comment type="caution">
    <text evidence="2">The sequence shown here is derived from an EMBL/GenBank/DDBJ whole genome shotgun (WGS) entry which is preliminary data.</text>
</comment>
<dbReference type="Proteomes" id="UP001500729">
    <property type="component" value="Unassembled WGS sequence"/>
</dbReference>
<feature type="transmembrane region" description="Helical" evidence="1">
    <location>
        <begin position="75"/>
        <end position="98"/>
    </location>
</feature>